<dbReference type="Proteomes" id="UP001648503">
    <property type="component" value="Unassembled WGS sequence"/>
</dbReference>
<accession>A0ABQ8FIZ9</accession>
<organism evidence="2 3">
    <name type="scientific">Batrachochytrium salamandrivorans</name>
    <dbReference type="NCBI Taxonomy" id="1357716"/>
    <lineage>
        <taxon>Eukaryota</taxon>
        <taxon>Fungi</taxon>
        <taxon>Fungi incertae sedis</taxon>
        <taxon>Chytridiomycota</taxon>
        <taxon>Chytridiomycota incertae sedis</taxon>
        <taxon>Chytridiomycetes</taxon>
        <taxon>Rhizophydiales</taxon>
        <taxon>Rhizophydiales incertae sedis</taxon>
        <taxon>Batrachochytrium</taxon>
    </lineage>
</organism>
<proteinExistence type="predicted"/>
<keyword evidence="3" id="KW-1185">Reference proteome</keyword>
<sequence>MMMKPVSLFLTTVIATAWVSLAAPYSVDLFQQDSERTCLNKDDCVQELDTGISQGYPYSASDVNSHIAEESLGTHTSAFAGSASSSTSSAFGHFTTSAYEDEPESTEYPAGYPHNSMTNDCGSSSMPHLTMTGTRTMTATDMNSYPASMTYASTTGYWYTSSYVAYPTPTASRGATDEPTWPTYTVVAETPAATSSSFKSYASYATASAYPTSFHTDHWVVSATNMVASASTWTPQSTNSVTGAHANRPVYPPMV</sequence>
<protein>
    <submittedName>
        <fullName evidence="2">Uncharacterized protein</fullName>
    </submittedName>
</protein>
<feature type="signal peptide" evidence="1">
    <location>
        <begin position="1"/>
        <end position="22"/>
    </location>
</feature>
<reference evidence="2 3" key="1">
    <citation type="submission" date="2021-02" db="EMBL/GenBank/DDBJ databases">
        <title>Variation within the Batrachochytrium salamandrivorans European outbreak.</title>
        <authorList>
            <person name="Kelly M."/>
            <person name="Pasmans F."/>
            <person name="Shea T.P."/>
            <person name="Munoz J.F."/>
            <person name="Carranza S."/>
            <person name="Cuomo C.A."/>
            <person name="Martel A."/>
        </authorList>
    </citation>
    <scope>NUCLEOTIDE SEQUENCE [LARGE SCALE GENOMIC DNA]</scope>
    <source>
        <strain evidence="2 3">AMFP18/2</strain>
    </source>
</reference>
<evidence type="ECO:0000313" key="2">
    <source>
        <dbReference type="EMBL" id="KAH6598524.1"/>
    </source>
</evidence>
<evidence type="ECO:0000313" key="3">
    <source>
        <dbReference type="Proteomes" id="UP001648503"/>
    </source>
</evidence>
<evidence type="ECO:0000256" key="1">
    <source>
        <dbReference type="SAM" id="SignalP"/>
    </source>
</evidence>
<dbReference type="EMBL" id="JAFCIX010000102">
    <property type="protein sequence ID" value="KAH6598524.1"/>
    <property type="molecule type" value="Genomic_DNA"/>
</dbReference>
<keyword evidence="1" id="KW-0732">Signal</keyword>
<feature type="chain" id="PRO_5045514032" evidence="1">
    <location>
        <begin position="23"/>
        <end position="255"/>
    </location>
</feature>
<gene>
    <name evidence="2" type="ORF">BASA50_003563</name>
</gene>
<comment type="caution">
    <text evidence="2">The sequence shown here is derived from an EMBL/GenBank/DDBJ whole genome shotgun (WGS) entry which is preliminary data.</text>
</comment>
<name>A0ABQ8FIZ9_9FUNG</name>